<feature type="non-terminal residue" evidence="2">
    <location>
        <position position="1"/>
    </location>
</feature>
<feature type="compositionally biased region" description="Low complexity" evidence="1">
    <location>
        <begin position="37"/>
        <end position="46"/>
    </location>
</feature>
<keyword evidence="3" id="KW-1185">Reference proteome</keyword>
<organism evidence="2 3">
    <name type="scientific">Saguinus oedipus</name>
    <name type="common">Cotton-top tamarin</name>
    <name type="synonym">Oedipomidas oedipus</name>
    <dbReference type="NCBI Taxonomy" id="9490"/>
    <lineage>
        <taxon>Eukaryota</taxon>
        <taxon>Metazoa</taxon>
        <taxon>Chordata</taxon>
        <taxon>Craniata</taxon>
        <taxon>Vertebrata</taxon>
        <taxon>Euteleostomi</taxon>
        <taxon>Mammalia</taxon>
        <taxon>Eutheria</taxon>
        <taxon>Euarchontoglires</taxon>
        <taxon>Primates</taxon>
        <taxon>Haplorrhini</taxon>
        <taxon>Platyrrhini</taxon>
        <taxon>Cebidae</taxon>
        <taxon>Callitrichinae</taxon>
        <taxon>Saguinus</taxon>
    </lineage>
</organism>
<proteinExistence type="predicted"/>
<accession>A0ABQ9VGN5</accession>
<evidence type="ECO:0000313" key="3">
    <source>
        <dbReference type="Proteomes" id="UP001266305"/>
    </source>
</evidence>
<feature type="region of interest" description="Disordered" evidence="1">
    <location>
        <begin position="1"/>
        <end position="52"/>
    </location>
</feature>
<name>A0ABQ9VGN5_SAGOE</name>
<protein>
    <submittedName>
        <fullName evidence="2">Uncharacterized protein</fullName>
    </submittedName>
</protein>
<feature type="non-terminal residue" evidence="2">
    <location>
        <position position="52"/>
    </location>
</feature>
<evidence type="ECO:0000256" key="1">
    <source>
        <dbReference type="SAM" id="MobiDB-lite"/>
    </source>
</evidence>
<gene>
    <name evidence="2" type="ORF">P7K49_013501</name>
</gene>
<comment type="caution">
    <text evidence="2">The sequence shown here is derived from an EMBL/GenBank/DDBJ whole genome shotgun (WGS) entry which is preliminary data.</text>
</comment>
<reference evidence="2 3" key="1">
    <citation type="submission" date="2023-05" db="EMBL/GenBank/DDBJ databases">
        <title>B98-5 Cell Line De Novo Hybrid Assembly: An Optical Mapping Approach.</title>
        <authorList>
            <person name="Kananen K."/>
            <person name="Auerbach J.A."/>
            <person name="Kautto E."/>
            <person name="Blachly J.S."/>
        </authorList>
    </citation>
    <scope>NUCLEOTIDE SEQUENCE [LARGE SCALE GENOMIC DNA]</scope>
    <source>
        <strain evidence="2">B95-8</strain>
        <tissue evidence="2">Cell line</tissue>
    </source>
</reference>
<dbReference type="EMBL" id="JASSZA010000006">
    <property type="protein sequence ID" value="KAK2108336.1"/>
    <property type="molecule type" value="Genomic_DNA"/>
</dbReference>
<dbReference type="Proteomes" id="UP001266305">
    <property type="component" value="Unassembled WGS sequence"/>
</dbReference>
<sequence length="52" mass="5302">SVGQVLLRDQRGPLEGTSGGRSSQSLPAREERVSVGATAAAPACAPLSWRAP</sequence>
<evidence type="ECO:0000313" key="2">
    <source>
        <dbReference type="EMBL" id="KAK2108336.1"/>
    </source>
</evidence>